<dbReference type="RefSeq" id="WP_200104891.1">
    <property type="nucleotide sequence ID" value="NZ_JAEHFV010000001.1"/>
</dbReference>
<evidence type="ECO:0000313" key="3">
    <source>
        <dbReference type="Proteomes" id="UP000609172"/>
    </source>
</evidence>
<sequence>MPTFFKIVLLLIGFCISDIACAQVPQSKKDSTDLYQNIKNYSQRNKFTKLMHKLMFRSAKPKKMPEAVIHHENSLEAEGKIIRNINIITLDPFGNSISDTTRKPRNWGERTGNRLHLKTKQLAIKNLLLFKKNTPYDGFKIKESERILRTQKYIRSALITEEILSQNNDSVDVTVRVLDSWSLLPKFSASSSRVTVGFDERNVFGIGHQLKYKFTNRFDDGKNANDVSYFVPNIKNTFVNTGLYYKNDLNNYYSKGISINRPFYSPLAKWGGGIDLKQDFRRDSLQGPDFSYEMQNFKYNSQDYWLGHAFRLFKNQINLDRTTNLIVSGRYLDIDYLESPTLDYDPIDFFSNEKQILVAVGVNTQQFVKDSYIFRYGITEDIPTGRTFSITGGYQHKNNIWRPYIGTELSYGNYFNYGYFSTSFQAGTYFYEGKTYQTAFNLELNYFTNLLELGSWKLRQFVKPELIIGVNRQNSIGDMLNLNDDNGLPAFDTAIYGTSKMMLTLQTQTYSPKELWGFRLNPYFNCSVGILGDDKRSIMKGKVFSKLSLGLLINNDYLVFSSFQLSISYYPSVPYEGGSNFKTNAFETTDFSFPNFALNKPQTVDYN</sequence>
<dbReference type="AlphaFoldDB" id="A0A934PKF3"/>
<keyword evidence="3" id="KW-1185">Reference proteome</keyword>
<accession>A0A934PKF3</accession>
<organism evidence="2 3">
    <name type="scientific">Flavobacterium agrisoli</name>
    <dbReference type="NCBI Taxonomy" id="2793066"/>
    <lineage>
        <taxon>Bacteria</taxon>
        <taxon>Pseudomonadati</taxon>
        <taxon>Bacteroidota</taxon>
        <taxon>Flavobacteriia</taxon>
        <taxon>Flavobacteriales</taxon>
        <taxon>Flavobacteriaceae</taxon>
        <taxon>Flavobacterium</taxon>
    </lineage>
</organism>
<comment type="caution">
    <text evidence="2">The sequence shown here is derived from an EMBL/GenBank/DDBJ whole genome shotgun (WGS) entry which is preliminary data.</text>
</comment>
<feature type="signal peptide" evidence="1">
    <location>
        <begin position="1"/>
        <end position="22"/>
    </location>
</feature>
<dbReference type="EMBL" id="JAEHFV010000001">
    <property type="protein sequence ID" value="MBK0368979.1"/>
    <property type="molecule type" value="Genomic_DNA"/>
</dbReference>
<evidence type="ECO:0000256" key="1">
    <source>
        <dbReference type="SAM" id="SignalP"/>
    </source>
</evidence>
<dbReference type="Proteomes" id="UP000609172">
    <property type="component" value="Unassembled WGS sequence"/>
</dbReference>
<evidence type="ECO:0000313" key="2">
    <source>
        <dbReference type="EMBL" id="MBK0368979.1"/>
    </source>
</evidence>
<protein>
    <submittedName>
        <fullName evidence="2">Uncharacterized protein</fullName>
    </submittedName>
</protein>
<reference evidence="2" key="1">
    <citation type="submission" date="2020-12" db="EMBL/GenBank/DDBJ databases">
        <title>Bacterial novel species Flavobacterium sp. SE-1-e isolated from soil.</title>
        <authorList>
            <person name="Jung H.-Y."/>
        </authorList>
    </citation>
    <scope>NUCLEOTIDE SEQUENCE</scope>
    <source>
        <strain evidence="2">SE-1-e</strain>
    </source>
</reference>
<proteinExistence type="predicted"/>
<name>A0A934PKF3_9FLAO</name>
<keyword evidence="1" id="KW-0732">Signal</keyword>
<feature type="chain" id="PRO_5037243945" evidence="1">
    <location>
        <begin position="23"/>
        <end position="607"/>
    </location>
</feature>
<gene>
    <name evidence="2" type="ORF">I5M07_03940</name>
</gene>